<comment type="caution">
    <text evidence="3">The sequence shown here is derived from an EMBL/GenBank/DDBJ whole genome shotgun (WGS) entry which is preliminary data.</text>
</comment>
<evidence type="ECO:0000256" key="2">
    <source>
        <dbReference type="SAM" id="MobiDB-lite"/>
    </source>
</evidence>
<evidence type="ECO:0000313" key="4">
    <source>
        <dbReference type="Proteomes" id="UP001516023"/>
    </source>
</evidence>
<dbReference type="AlphaFoldDB" id="A0ABD3PZC0"/>
<feature type="compositionally biased region" description="Polar residues" evidence="2">
    <location>
        <begin position="216"/>
        <end position="225"/>
    </location>
</feature>
<dbReference type="Proteomes" id="UP001516023">
    <property type="component" value="Unassembled WGS sequence"/>
</dbReference>
<protein>
    <submittedName>
        <fullName evidence="3">Uncharacterized protein</fullName>
    </submittedName>
</protein>
<organism evidence="3 4">
    <name type="scientific">Cyclotella cryptica</name>
    <dbReference type="NCBI Taxonomy" id="29204"/>
    <lineage>
        <taxon>Eukaryota</taxon>
        <taxon>Sar</taxon>
        <taxon>Stramenopiles</taxon>
        <taxon>Ochrophyta</taxon>
        <taxon>Bacillariophyta</taxon>
        <taxon>Coscinodiscophyceae</taxon>
        <taxon>Thalassiosirophycidae</taxon>
        <taxon>Stephanodiscales</taxon>
        <taxon>Stephanodiscaceae</taxon>
        <taxon>Cyclotella</taxon>
    </lineage>
</organism>
<name>A0ABD3PZC0_9STRA</name>
<evidence type="ECO:0000313" key="3">
    <source>
        <dbReference type="EMBL" id="KAL3793102.1"/>
    </source>
</evidence>
<keyword evidence="1" id="KW-0175">Coiled coil</keyword>
<feature type="region of interest" description="Disordered" evidence="2">
    <location>
        <begin position="205"/>
        <end position="227"/>
    </location>
</feature>
<evidence type="ECO:0000256" key="1">
    <source>
        <dbReference type="SAM" id="Coils"/>
    </source>
</evidence>
<gene>
    <name evidence="3" type="ORF">HJC23_005604</name>
</gene>
<accession>A0ABD3PZC0</accession>
<reference evidence="3 4" key="1">
    <citation type="journal article" date="2020" name="G3 (Bethesda)">
        <title>Improved Reference Genome for Cyclotella cryptica CCMP332, a Model for Cell Wall Morphogenesis, Salinity Adaptation, and Lipid Production in Diatoms (Bacillariophyta).</title>
        <authorList>
            <person name="Roberts W.R."/>
            <person name="Downey K.M."/>
            <person name="Ruck E.C."/>
            <person name="Traller J.C."/>
            <person name="Alverson A.J."/>
        </authorList>
    </citation>
    <scope>NUCLEOTIDE SEQUENCE [LARGE SCALE GENOMIC DNA]</scope>
    <source>
        <strain evidence="3 4">CCMP332</strain>
    </source>
</reference>
<keyword evidence="4" id="KW-1185">Reference proteome</keyword>
<proteinExistence type="predicted"/>
<sequence length="336" mass="36166">MKASTTGFIFTFVAATLDIEHAFCPPPSGMGTRGALLATVDDAAAKAMSDYMAKSHEEKLRAIKEVENKKNAEIDALKAEIQQLKSNQASTGGMIASSPALSTIPTDSAEIAQKLVSYQNFMSEYIVNAQNQKLLAIREAELKAEKKFQERLEKLLSASKALLQDSSVDATILREPTLFEKRNARIIASANAGVSRWGSMEVDRASEQAKHAPVANESTPSNSQDAAEVSLFDKRNAKIVAAANAGKSRWGSMEVQRAKSSGVSNSSHAFQRSLFDLRNAKVIAAASAGKSRWGSMEVERAKRNGITVLNVPSTVSVPVKRSLEDRVNLGARLLGA</sequence>
<feature type="coiled-coil region" evidence="1">
    <location>
        <begin position="60"/>
        <end position="87"/>
    </location>
</feature>
<dbReference type="EMBL" id="JABMIG020000094">
    <property type="protein sequence ID" value="KAL3793102.1"/>
    <property type="molecule type" value="Genomic_DNA"/>
</dbReference>